<reference evidence="3" key="1">
    <citation type="submission" date="2020-09" db="EMBL/GenBank/DDBJ databases">
        <title>Genome-Enabled Discovery of Anthraquinone Biosynthesis in Senna tora.</title>
        <authorList>
            <person name="Kang S.-H."/>
            <person name="Pandey R.P."/>
            <person name="Lee C.-M."/>
            <person name="Sim J.-S."/>
            <person name="Jeong J.-T."/>
            <person name="Choi B.-S."/>
            <person name="Jung M."/>
            <person name="Ginzburg D."/>
            <person name="Zhao K."/>
            <person name="Won S.Y."/>
            <person name="Oh T.-J."/>
            <person name="Yu Y."/>
            <person name="Kim N.-H."/>
            <person name="Lee O.R."/>
            <person name="Lee T.-H."/>
            <person name="Bashyal P."/>
            <person name="Kim T.-S."/>
            <person name="Lee W.-H."/>
            <person name="Kawkins C."/>
            <person name="Kim C.-K."/>
            <person name="Kim J.S."/>
            <person name="Ahn B.O."/>
            <person name="Rhee S.Y."/>
            <person name="Sohng J.K."/>
        </authorList>
    </citation>
    <scope>NUCLEOTIDE SEQUENCE</scope>
    <source>
        <tissue evidence="3">Leaf</tissue>
    </source>
</reference>
<dbReference type="Proteomes" id="UP000634136">
    <property type="component" value="Unassembled WGS sequence"/>
</dbReference>
<evidence type="ECO:0000313" key="3">
    <source>
        <dbReference type="EMBL" id="KAF7826555.1"/>
    </source>
</evidence>
<keyword evidence="4" id="KW-1185">Reference proteome</keyword>
<dbReference type="OrthoDB" id="618098at2759"/>
<feature type="region of interest" description="Disordered" evidence="1">
    <location>
        <begin position="63"/>
        <end position="99"/>
    </location>
</feature>
<evidence type="ECO:0000259" key="2">
    <source>
        <dbReference type="Pfam" id="PF12776"/>
    </source>
</evidence>
<proteinExistence type="predicted"/>
<organism evidence="3 4">
    <name type="scientific">Senna tora</name>
    <dbReference type="NCBI Taxonomy" id="362788"/>
    <lineage>
        <taxon>Eukaryota</taxon>
        <taxon>Viridiplantae</taxon>
        <taxon>Streptophyta</taxon>
        <taxon>Embryophyta</taxon>
        <taxon>Tracheophyta</taxon>
        <taxon>Spermatophyta</taxon>
        <taxon>Magnoliopsida</taxon>
        <taxon>eudicotyledons</taxon>
        <taxon>Gunneridae</taxon>
        <taxon>Pentapetalae</taxon>
        <taxon>rosids</taxon>
        <taxon>fabids</taxon>
        <taxon>Fabales</taxon>
        <taxon>Fabaceae</taxon>
        <taxon>Caesalpinioideae</taxon>
        <taxon>Cassia clade</taxon>
        <taxon>Senna</taxon>
    </lineage>
</organism>
<protein>
    <recommendedName>
        <fullName evidence="2">Myb/SANT-like domain-containing protein</fullName>
    </recommendedName>
</protein>
<comment type="caution">
    <text evidence="3">The sequence shown here is derived from an EMBL/GenBank/DDBJ whole genome shotgun (WGS) entry which is preliminary data.</text>
</comment>
<dbReference type="PANTHER" id="PTHR48464:SF1">
    <property type="entry name" value="MYB_SANT-LIKE DOMAIN-CONTAINING PROTEIN"/>
    <property type="match status" value="1"/>
</dbReference>
<dbReference type="EMBL" id="JAAIUW010000006">
    <property type="protein sequence ID" value="KAF7826555.1"/>
    <property type="molecule type" value="Genomic_DNA"/>
</dbReference>
<dbReference type="Pfam" id="PF12776">
    <property type="entry name" value="Myb_DNA-bind_3"/>
    <property type="match status" value="1"/>
</dbReference>
<sequence>MLLAAGYTPIQGRIRTLKANWQIVYDMVNHIRALTSGFGWDNDRKCVVADEHVWEEYLKSQPFEPNTGEEMDYSEGPAVDGGTEASSGSRKRKRCSGNKEDLKEVVREMTNRMGKMFTSATQELVSSIAFAKNMQADVVDEAVMFINGLTVEERQVSHLKIACNPILWRMFNDVPEEKKADWVRQHIL</sequence>
<dbReference type="PANTHER" id="PTHR48464">
    <property type="match status" value="1"/>
</dbReference>
<evidence type="ECO:0000313" key="4">
    <source>
        <dbReference type="Proteomes" id="UP000634136"/>
    </source>
</evidence>
<name>A0A834TUM0_9FABA</name>
<evidence type="ECO:0000256" key="1">
    <source>
        <dbReference type="SAM" id="MobiDB-lite"/>
    </source>
</evidence>
<dbReference type="AlphaFoldDB" id="A0A834TUM0"/>
<dbReference type="InterPro" id="IPR024752">
    <property type="entry name" value="Myb/SANT-like_dom"/>
</dbReference>
<accession>A0A834TUM0</accession>
<feature type="domain" description="Myb/SANT-like" evidence="2">
    <location>
        <begin position="10"/>
        <end position="57"/>
    </location>
</feature>
<gene>
    <name evidence="3" type="ORF">G2W53_017719</name>
</gene>